<sequence>MKDVTDISLQYDLIGNRENAYFVIDPTGWLRIEFASRLNFFASPGERLRFEDDVAYSGRVPVTRISSECPPDGVPYWQVTISRADGDSLKEALSNSAESFRAALGEAPVEGEPNTVE</sequence>
<evidence type="ECO:0000313" key="1">
    <source>
        <dbReference type="EMBL" id="KFE43845.1"/>
    </source>
</evidence>
<dbReference type="Proteomes" id="UP000028643">
    <property type="component" value="Unassembled WGS sequence"/>
</dbReference>
<name>A0A085UKY2_PSESX</name>
<organism evidence="1 2">
    <name type="scientific">Pseudomonas syringae</name>
    <dbReference type="NCBI Taxonomy" id="317"/>
    <lineage>
        <taxon>Bacteria</taxon>
        <taxon>Pseudomonadati</taxon>
        <taxon>Pseudomonadota</taxon>
        <taxon>Gammaproteobacteria</taxon>
        <taxon>Pseudomonadales</taxon>
        <taxon>Pseudomonadaceae</taxon>
        <taxon>Pseudomonas</taxon>
    </lineage>
</organism>
<gene>
    <name evidence="1" type="ORF">IV02_30790</name>
</gene>
<accession>A0A085UKY2</accession>
<dbReference type="EMBL" id="JPQT01000183">
    <property type="protein sequence ID" value="KFE43845.1"/>
    <property type="molecule type" value="Genomic_DNA"/>
</dbReference>
<protein>
    <submittedName>
        <fullName evidence="1">Uncharacterized protein</fullName>
    </submittedName>
</protein>
<dbReference type="PATRIC" id="fig|317.174.peg.6279"/>
<comment type="caution">
    <text evidence="1">The sequence shown here is derived from an EMBL/GenBank/DDBJ whole genome shotgun (WGS) entry which is preliminary data.</text>
</comment>
<evidence type="ECO:0000313" key="2">
    <source>
        <dbReference type="Proteomes" id="UP000028643"/>
    </source>
</evidence>
<proteinExistence type="predicted"/>
<reference evidence="1 2" key="1">
    <citation type="submission" date="2014-07" db="EMBL/GenBank/DDBJ databases">
        <title>Draft Genome Sequences of Environmental Pseudomonas syringae strains.</title>
        <authorList>
            <person name="Baltrus D.A."/>
            <person name="Berge O."/>
            <person name="Morris C."/>
        </authorList>
    </citation>
    <scope>NUCLEOTIDE SEQUENCE [LARGE SCALE GENOMIC DNA]</scope>
    <source>
        <strain evidence="1 2">CEB003</strain>
    </source>
</reference>
<dbReference type="AlphaFoldDB" id="A0A085UKY2"/>
<dbReference type="RefSeq" id="WP_047579858.1">
    <property type="nucleotide sequence ID" value="NZ_JPQT01000183.1"/>
</dbReference>